<accession>A0A2V0P6U3</accession>
<protein>
    <submittedName>
        <fullName evidence="1">Uncharacterized protein</fullName>
    </submittedName>
</protein>
<dbReference type="InParanoid" id="A0A2V0P6U3"/>
<dbReference type="Proteomes" id="UP000247498">
    <property type="component" value="Unassembled WGS sequence"/>
</dbReference>
<reference evidence="1 2" key="1">
    <citation type="journal article" date="2018" name="Sci. Rep.">
        <title>Raphidocelis subcapitata (=Pseudokirchneriella subcapitata) provides an insight into genome evolution and environmental adaptations in the Sphaeropleales.</title>
        <authorList>
            <person name="Suzuki S."/>
            <person name="Yamaguchi H."/>
            <person name="Nakajima N."/>
            <person name="Kawachi M."/>
        </authorList>
    </citation>
    <scope>NUCLEOTIDE SEQUENCE [LARGE SCALE GENOMIC DNA]</scope>
    <source>
        <strain evidence="1 2">NIES-35</strain>
    </source>
</reference>
<comment type="caution">
    <text evidence="1">The sequence shown here is derived from an EMBL/GenBank/DDBJ whole genome shotgun (WGS) entry which is preliminary data.</text>
</comment>
<name>A0A2V0P6U3_9CHLO</name>
<gene>
    <name evidence="1" type="ORF">Rsub_08537</name>
</gene>
<evidence type="ECO:0000313" key="1">
    <source>
        <dbReference type="EMBL" id="GBF95556.1"/>
    </source>
</evidence>
<evidence type="ECO:0000313" key="2">
    <source>
        <dbReference type="Proteomes" id="UP000247498"/>
    </source>
</evidence>
<organism evidence="1 2">
    <name type="scientific">Raphidocelis subcapitata</name>
    <dbReference type="NCBI Taxonomy" id="307507"/>
    <lineage>
        <taxon>Eukaryota</taxon>
        <taxon>Viridiplantae</taxon>
        <taxon>Chlorophyta</taxon>
        <taxon>core chlorophytes</taxon>
        <taxon>Chlorophyceae</taxon>
        <taxon>CS clade</taxon>
        <taxon>Sphaeropleales</taxon>
        <taxon>Selenastraceae</taxon>
        <taxon>Raphidocelis</taxon>
    </lineage>
</organism>
<keyword evidence="2" id="KW-1185">Reference proteome</keyword>
<sequence length="114" mass="11915">MGRRRASAAAAAAAAAELPDFCLGISAPTHLRGRIAAVQAFALLMGREPVFMASRNRVAAALADDAFCARVAGALVRGWRSGELGPAPAAPVAFVRKWMGQMHTEGNVLDKEQA</sequence>
<proteinExistence type="predicted"/>
<dbReference type="AlphaFoldDB" id="A0A2V0P6U3"/>
<dbReference type="EMBL" id="BDRX01000066">
    <property type="protein sequence ID" value="GBF95556.1"/>
    <property type="molecule type" value="Genomic_DNA"/>
</dbReference>